<dbReference type="InterPro" id="IPR002637">
    <property type="entry name" value="RdgB/HAM1"/>
</dbReference>
<proteinExistence type="inferred from homology"/>
<dbReference type="AlphaFoldDB" id="A0A0K8MEY5"/>
<evidence type="ECO:0000313" key="5">
    <source>
        <dbReference type="Proteomes" id="UP000036771"/>
    </source>
</evidence>
<dbReference type="STRING" id="1629334.Cva_01695"/>
<dbReference type="Proteomes" id="UP000036771">
    <property type="component" value="Unassembled WGS sequence"/>
</dbReference>
<dbReference type="GO" id="GO:0009143">
    <property type="term" value="P:nucleoside triphosphate catabolic process"/>
    <property type="evidence" value="ECO:0007669"/>
    <property type="project" value="InterPro"/>
</dbReference>
<evidence type="ECO:0000313" key="4">
    <source>
        <dbReference type="EMBL" id="GAO99022.1"/>
    </source>
</evidence>
<gene>
    <name evidence="4" type="ORF">Cva_01695</name>
</gene>
<dbReference type="EMBL" id="BBVC01000115">
    <property type="protein sequence ID" value="GAO99022.1"/>
    <property type="molecule type" value="Genomic_DNA"/>
</dbReference>
<dbReference type="GO" id="GO:0009117">
    <property type="term" value="P:nucleotide metabolic process"/>
    <property type="evidence" value="ECO:0007669"/>
    <property type="project" value="UniProtKB-KW"/>
</dbReference>
<evidence type="ECO:0000256" key="2">
    <source>
        <dbReference type="ARBA" id="ARBA00022801"/>
    </source>
</evidence>
<dbReference type="InterPro" id="IPR029001">
    <property type="entry name" value="ITPase-like_fam"/>
</dbReference>
<keyword evidence="2" id="KW-0378">Hydrolase</keyword>
<organism evidence="4 5">
    <name type="scientific">Caedimonas varicaedens</name>
    <dbReference type="NCBI Taxonomy" id="1629334"/>
    <lineage>
        <taxon>Bacteria</taxon>
        <taxon>Pseudomonadati</taxon>
        <taxon>Pseudomonadota</taxon>
        <taxon>Alphaproteobacteria</taxon>
        <taxon>Holosporales</taxon>
        <taxon>Caedimonadaceae</taxon>
        <taxon>Caedimonas</taxon>
    </lineage>
</organism>
<dbReference type="PANTHER" id="PTHR11067">
    <property type="entry name" value="INOSINE TRIPHOSPHATE PYROPHOSPHATASE/HAM1 PROTEIN"/>
    <property type="match status" value="1"/>
</dbReference>
<evidence type="ECO:0000256" key="3">
    <source>
        <dbReference type="ARBA" id="ARBA00023080"/>
    </source>
</evidence>
<name>A0A0K8MEY5_9PROT</name>
<comment type="caution">
    <text evidence="4">The sequence shown here is derived from an EMBL/GenBank/DDBJ whole genome shotgun (WGS) entry which is preliminary data.</text>
</comment>
<accession>A0A0K8MEY5</accession>
<sequence>MISFSTLLLASHNRGKIEELRMLVPSPVRIQCATDFSDEEPAETGCTFRENAAIKARFWQQKTGLPCLADDAGICIDVLNGAPGVDSKGFIDSHGGREKMFDALAQNKDIQTNPRSYCISVLALALSNGDLKFYEGQCQGELVFPPRGSHGHGYDPIFKPLGSPHTYAEMTVDEKNRWSHRAKAFQLFLADHFS</sequence>
<keyword evidence="5" id="KW-1185">Reference proteome</keyword>
<dbReference type="SUPFAM" id="SSF52972">
    <property type="entry name" value="ITPase-like"/>
    <property type="match status" value="1"/>
</dbReference>
<dbReference type="Gene3D" id="3.90.950.10">
    <property type="match status" value="1"/>
</dbReference>
<protein>
    <submittedName>
        <fullName evidence="4">Non-canonical purine NTP pyrophosphatase</fullName>
    </submittedName>
</protein>
<dbReference type="Pfam" id="PF01725">
    <property type="entry name" value="Ham1p_like"/>
    <property type="match status" value="1"/>
</dbReference>
<dbReference type="GO" id="GO:0005829">
    <property type="term" value="C:cytosol"/>
    <property type="evidence" value="ECO:0007669"/>
    <property type="project" value="TreeGrafter"/>
</dbReference>
<dbReference type="GO" id="GO:0047429">
    <property type="term" value="F:nucleoside triphosphate diphosphatase activity"/>
    <property type="evidence" value="ECO:0007669"/>
    <property type="project" value="InterPro"/>
</dbReference>
<reference evidence="4 5" key="1">
    <citation type="submission" date="2015-03" db="EMBL/GenBank/DDBJ databases">
        <title>Caedibacter varicaedens, whole genome shotgun sequence.</title>
        <authorList>
            <person name="Suzuki H."/>
            <person name="Dapper A.L."/>
            <person name="Gibson A.K."/>
            <person name="Jackson C."/>
            <person name="Lee H."/>
            <person name="Pejaver V.R."/>
            <person name="Doak T."/>
            <person name="Lynch M."/>
        </authorList>
    </citation>
    <scope>NUCLEOTIDE SEQUENCE [LARGE SCALE GENOMIC DNA]</scope>
</reference>
<keyword evidence="3" id="KW-0546">Nucleotide metabolism</keyword>
<evidence type="ECO:0000256" key="1">
    <source>
        <dbReference type="ARBA" id="ARBA00008023"/>
    </source>
</evidence>
<comment type="similarity">
    <text evidence="1">Belongs to the HAM1 NTPase family.</text>
</comment>
<dbReference type="CDD" id="cd00515">
    <property type="entry name" value="HAM1"/>
    <property type="match status" value="1"/>
</dbReference>
<dbReference type="OrthoDB" id="9807456at2"/>
<dbReference type="PANTHER" id="PTHR11067:SF9">
    <property type="entry name" value="INOSINE TRIPHOSPHATE PYROPHOSPHATASE"/>
    <property type="match status" value="1"/>
</dbReference>